<dbReference type="EMBL" id="JAADJU010000008">
    <property type="protein sequence ID" value="NMP28287.1"/>
    <property type="molecule type" value="Genomic_DNA"/>
</dbReference>
<dbReference type="SMART" id="SM00342">
    <property type="entry name" value="HTH_ARAC"/>
    <property type="match status" value="1"/>
</dbReference>
<evidence type="ECO:0000256" key="1">
    <source>
        <dbReference type="ARBA" id="ARBA00023015"/>
    </source>
</evidence>
<protein>
    <submittedName>
        <fullName evidence="4">Helix-turn-helix domain-containing protein</fullName>
    </submittedName>
</protein>
<keyword evidence="5" id="KW-1185">Reference proteome</keyword>
<dbReference type="SUPFAM" id="SSF52317">
    <property type="entry name" value="Class I glutamine amidotransferase-like"/>
    <property type="match status" value="1"/>
</dbReference>
<dbReference type="InterPro" id="IPR009057">
    <property type="entry name" value="Homeodomain-like_sf"/>
</dbReference>
<dbReference type="GO" id="GO:0043565">
    <property type="term" value="F:sequence-specific DNA binding"/>
    <property type="evidence" value="ECO:0007669"/>
    <property type="project" value="InterPro"/>
</dbReference>
<accession>A0A848MJ25</accession>
<dbReference type="Gene3D" id="1.10.10.60">
    <property type="entry name" value="Homeodomain-like"/>
    <property type="match status" value="1"/>
</dbReference>
<dbReference type="Pfam" id="PF12833">
    <property type="entry name" value="HTH_18"/>
    <property type="match status" value="1"/>
</dbReference>
<reference evidence="4 5" key="2">
    <citation type="submission" date="2020-06" db="EMBL/GenBank/DDBJ databases">
        <title>Polyphasic characterization of a Rahnella strain isolated from tree sap.</title>
        <authorList>
            <person name="Kim I.S."/>
        </authorList>
    </citation>
    <scope>NUCLEOTIDE SEQUENCE [LARGE SCALE GENOMIC DNA]</scope>
    <source>
        <strain evidence="4 5">SAP-1</strain>
    </source>
</reference>
<dbReference type="InterPro" id="IPR002818">
    <property type="entry name" value="DJ-1/PfpI"/>
</dbReference>
<dbReference type="GO" id="GO:0003700">
    <property type="term" value="F:DNA-binding transcription factor activity"/>
    <property type="evidence" value="ECO:0007669"/>
    <property type="project" value="InterPro"/>
</dbReference>
<dbReference type="InterPro" id="IPR018060">
    <property type="entry name" value="HTH_AraC"/>
</dbReference>
<organism evidence="4 5">
    <name type="scientific">Rouxiella aceris</name>
    <dbReference type="NCBI Taxonomy" id="2703884"/>
    <lineage>
        <taxon>Bacteria</taxon>
        <taxon>Pseudomonadati</taxon>
        <taxon>Pseudomonadota</taxon>
        <taxon>Gammaproteobacteria</taxon>
        <taxon>Enterobacterales</taxon>
        <taxon>Yersiniaceae</taxon>
        <taxon>Rouxiella</taxon>
    </lineage>
</organism>
<proteinExistence type="predicted"/>
<evidence type="ECO:0000256" key="2">
    <source>
        <dbReference type="ARBA" id="ARBA00023163"/>
    </source>
</evidence>
<dbReference type="AlphaFoldDB" id="A0A848MJ25"/>
<evidence type="ECO:0000313" key="5">
    <source>
        <dbReference type="Proteomes" id="UP000585363"/>
    </source>
</evidence>
<reference evidence="4 5" key="1">
    <citation type="submission" date="2020-01" db="EMBL/GenBank/DDBJ databases">
        <authorList>
            <person name="Lee S.D."/>
        </authorList>
    </citation>
    <scope>NUCLEOTIDE SEQUENCE [LARGE SCALE GENOMIC DNA]</scope>
    <source>
        <strain evidence="4 5">SAP-1</strain>
    </source>
</reference>
<dbReference type="Gene3D" id="3.40.50.880">
    <property type="match status" value="1"/>
</dbReference>
<feature type="domain" description="HTH araC/xylS-type" evidence="3">
    <location>
        <begin position="217"/>
        <end position="306"/>
    </location>
</feature>
<dbReference type="PROSITE" id="PS01124">
    <property type="entry name" value="HTH_ARAC_FAMILY_2"/>
    <property type="match status" value="1"/>
</dbReference>
<evidence type="ECO:0000259" key="3">
    <source>
        <dbReference type="PROSITE" id="PS01124"/>
    </source>
</evidence>
<dbReference type="RefSeq" id="WP_169403993.1">
    <property type="nucleotide sequence ID" value="NZ_JAADJU010000008.1"/>
</dbReference>
<dbReference type="Proteomes" id="UP000585363">
    <property type="component" value="Unassembled WGS sequence"/>
</dbReference>
<evidence type="ECO:0000313" key="4">
    <source>
        <dbReference type="EMBL" id="NMP28287.1"/>
    </source>
</evidence>
<dbReference type="InterPro" id="IPR052158">
    <property type="entry name" value="INH-QAR"/>
</dbReference>
<comment type="caution">
    <text evidence="4">The sequence shown here is derived from an EMBL/GenBank/DDBJ whole genome shotgun (WGS) entry which is preliminary data.</text>
</comment>
<sequence>MLRDVFFVTLPGSLALDLTGPAETLRLSGQFSLHYVGPLAEVELTTGLVVSRLAPLPDVLPDHSIIVLPGVNNSATEFETPPAQAACRWLKMQKTRIEQGDIQLVCICSGSLLAGMAGLLDGYQCTSHHAVIPRLRERVPAALVKDNRIFVEDRHILTSAGITAGIDVALYLIGRHLGPQAALDVAREMVVYFRRTGEDPQLSPWLQYRNHLHPAVHRAQNVIAAEPESPWQVEEVAARAHISGRHLTRLFRQYLGISVRDYHEQLRIAIARQRIQQGFGLEKAALAAGFSSGRQLRRAQQRWQNE</sequence>
<keyword evidence="1" id="KW-0805">Transcription regulation</keyword>
<dbReference type="SUPFAM" id="SSF46689">
    <property type="entry name" value="Homeodomain-like"/>
    <property type="match status" value="1"/>
</dbReference>
<dbReference type="Pfam" id="PF01965">
    <property type="entry name" value="DJ-1_PfpI"/>
    <property type="match status" value="1"/>
</dbReference>
<dbReference type="InterPro" id="IPR029062">
    <property type="entry name" value="Class_I_gatase-like"/>
</dbReference>
<gene>
    <name evidence="4" type="ORF">GW590_15600</name>
</gene>
<dbReference type="PANTHER" id="PTHR43130:SF3">
    <property type="entry name" value="HTH-TYPE TRANSCRIPTIONAL REGULATOR RV1931C"/>
    <property type="match status" value="1"/>
</dbReference>
<keyword evidence="2" id="KW-0804">Transcription</keyword>
<name>A0A848MJ25_9GAMM</name>
<dbReference type="PANTHER" id="PTHR43130">
    <property type="entry name" value="ARAC-FAMILY TRANSCRIPTIONAL REGULATOR"/>
    <property type="match status" value="1"/>
</dbReference>